<reference evidence="3 4" key="1">
    <citation type="submission" date="2019-02" db="EMBL/GenBank/DDBJ databases">
        <authorList>
            <person name="Khodamoradi S."/>
            <person name="Hahnke R.L."/>
            <person name="Kaempfer P."/>
            <person name="Schumann P."/>
            <person name="Rohde M."/>
            <person name="Steinert M."/>
            <person name="Luzhetskyy A."/>
            <person name="Wink J."/>
            <person name="Ruckert C."/>
        </authorList>
    </citation>
    <scope>NUCLEOTIDE SEQUENCE [LARGE SCALE GENOMIC DNA]</scope>
    <source>
        <strain evidence="3 4">M2</strain>
    </source>
</reference>
<dbReference type="SFLD" id="SFLDS00003">
    <property type="entry name" value="Haloacid_Dehalogenase"/>
    <property type="match status" value="1"/>
</dbReference>
<evidence type="ECO:0000313" key="4">
    <source>
        <dbReference type="Proteomes" id="UP000292235"/>
    </source>
</evidence>
<dbReference type="Gene3D" id="1.10.150.240">
    <property type="entry name" value="Putative phosphatase, domain 2"/>
    <property type="match status" value="1"/>
</dbReference>
<proteinExistence type="inferred from homology"/>
<dbReference type="Pfam" id="PF00702">
    <property type="entry name" value="Hydrolase"/>
    <property type="match status" value="1"/>
</dbReference>
<dbReference type="NCBIfam" id="TIGR01493">
    <property type="entry name" value="HAD-SF-IA-v2"/>
    <property type="match status" value="1"/>
</dbReference>
<dbReference type="Gene3D" id="3.40.50.1000">
    <property type="entry name" value="HAD superfamily/HAD-like"/>
    <property type="match status" value="1"/>
</dbReference>
<dbReference type="OrthoDB" id="3774052at2"/>
<dbReference type="PANTHER" id="PTHR43316:SF3">
    <property type="entry name" value="HALOACID DEHALOGENASE, TYPE II (AFU_ORTHOLOGUE AFUA_2G07750)-RELATED"/>
    <property type="match status" value="1"/>
</dbReference>
<sequence length="227" mass="24379">MAVHPHHPYAVAFDVLETLIDLEPLSRRFTEVGQPAELLRPWFLRIQRDAMALALSGELRPFPDIARQALRTASGDTASEDAIGHVLDGFGDLPPHPDAEPAMRRLQEAGIRIGCLTMGSPAATARFLGSSGLDQFVDRVVTAEEAGVWKPSPEVYHAAATALETPREHLALVAVHAWDCHGAKRAGCLAGWCSRLEGRYGDVFAEPDAVGDTLGDVATGLLELTTA</sequence>
<dbReference type="EMBL" id="CP036455">
    <property type="protein sequence ID" value="QBI51995.1"/>
    <property type="molecule type" value="Genomic_DNA"/>
</dbReference>
<accession>A0A4P6PVC6</accession>
<dbReference type="AlphaFoldDB" id="A0A4P6PVC6"/>
<dbReference type="InterPro" id="IPR023198">
    <property type="entry name" value="PGP-like_dom2"/>
</dbReference>
<dbReference type="InterPro" id="IPR006439">
    <property type="entry name" value="HAD-SF_hydro_IA"/>
</dbReference>
<organism evidence="3 4">
    <name type="scientific">Streptomonospora litoralis</name>
    <dbReference type="NCBI Taxonomy" id="2498135"/>
    <lineage>
        <taxon>Bacteria</taxon>
        <taxon>Bacillati</taxon>
        <taxon>Actinomycetota</taxon>
        <taxon>Actinomycetes</taxon>
        <taxon>Streptosporangiales</taxon>
        <taxon>Nocardiopsidaceae</taxon>
        <taxon>Streptomonospora</taxon>
    </lineage>
</organism>
<evidence type="ECO:0000313" key="3">
    <source>
        <dbReference type="EMBL" id="QBI51995.1"/>
    </source>
</evidence>
<dbReference type="GO" id="GO:0018784">
    <property type="term" value="F:(S)-2-haloacid dehalogenase activity"/>
    <property type="evidence" value="ECO:0007669"/>
    <property type="project" value="UniProtKB-EC"/>
</dbReference>
<protein>
    <submittedName>
        <fullName evidence="3">(S)-2-haloacid dehalogenase</fullName>
        <ecNumber evidence="3">3.8.1.2</ecNumber>
    </submittedName>
</protein>
<dbReference type="InterPro" id="IPR006328">
    <property type="entry name" value="2-HAD"/>
</dbReference>
<gene>
    <name evidence="3" type="primary">hadL</name>
    <name evidence="3" type="ORF">EKD16_00875</name>
</gene>
<dbReference type="InterPro" id="IPR023214">
    <property type="entry name" value="HAD_sf"/>
</dbReference>
<dbReference type="NCBIfam" id="TIGR01428">
    <property type="entry name" value="HAD_type_II"/>
    <property type="match status" value="1"/>
</dbReference>
<dbReference type="SFLD" id="SFLDG01129">
    <property type="entry name" value="C1.5:_HAD__Beta-PGM__Phosphata"/>
    <property type="match status" value="1"/>
</dbReference>
<dbReference type="EC" id="3.8.1.2" evidence="3"/>
<dbReference type="InterPro" id="IPR036412">
    <property type="entry name" value="HAD-like_sf"/>
</dbReference>
<evidence type="ECO:0000256" key="2">
    <source>
        <dbReference type="ARBA" id="ARBA00022801"/>
    </source>
</evidence>
<evidence type="ECO:0000256" key="1">
    <source>
        <dbReference type="ARBA" id="ARBA00008106"/>
    </source>
</evidence>
<keyword evidence="4" id="KW-1185">Reference proteome</keyword>
<dbReference type="Proteomes" id="UP000292235">
    <property type="component" value="Chromosome"/>
</dbReference>
<keyword evidence="2 3" id="KW-0378">Hydrolase</keyword>
<dbReference type="PRINTS" id="PR00413">
    <property type="entry name" value="HADHALOGNASE"/>
</dbReference>
<dbReference type="RefSeq" id="WP_131096616.1">
    <property type="nucleotide sequence ID" value="NZ_CP036455.1"/>
</dbReference>
<dbReference type="SUPFAM" id="SSF56784">
    <property type="entry name" value="HAD-like"/>
    <property type="match status" value="1"/>
</dbReference>
<name>A0A4P6PVC6_9ACTN</name>
<dbReference type="KEGG" id="strr:EKD16_00875"/>
<comment type="similarity">
    <text evidence="1">Belongs to the HAD-like hydrolase superfamily. S-2-haloalkanoic acid dehalogenase family.</text>
</comment>
<dbReference type="InterPro" id="IPR051540">
    <property type="entry name" value="S-2-haloacid_dehalogenase"/>
</dbReference>
<dbReference type="PANTHER" id="PTHR43316">
    <property type="entry name" value="HYDROLASE, HALOACID DELAHOGENASE-RELATED"/>
    <property type="match status" value="1"/>
</dbReference>